<dbReference type="InterPro" id="IPR041682">
    <property type="entry name" value="AAA_14"/>
</dbReference>
<dbReference type="Pfam" id="PF13635">
    <property type="entry name" value="DUF4143"/>
    <property type="match status" value="1"/>
</dbReference>
<evidence type="ECO:0000259" key="1">
    <source>
        <dbReference type="SMART" id="SM00382"/>
    </source>
</evidence>
<dbReference type="InterPro" id="IPR003593">
    <property type="entry name" value="AAA+_ATPase"/>
</dbReference>
<gene>
    <name evidence="2" type="ORF">HNP65_001228</name>
</gene>
<dbReference type="EMBL" id="JACHEX010000003">
    <property type="protein sequence ID" value="MBB6062776.1"/>
    <property type="molecule type" value="Genomic_DNA"/>
</dbReference>
<keyword evidence="3" id="KW-1185">Reference proteome</keyword>
<dbReference type="SUPFAM" id="SSF52540">
    <property type="entry name" value="P-loop containing nucleoside triphosphate hydrolases"/>
    <property type="match status" value="1"/>
</dbReference>
<dbReference type="InterPro" id="IPR025420">
    <property type="entry name" value="DUF4143"/>
</dbReference>
<dbReference type="Gene3D" id="3.40.50.300">
    <property type="entry name" value="P-loop containing nucleotide triphosphate hydrolases"/>
    <property type="match status" value="1"/>
</dbReference>
<dbReference type="AlphaFoldDB" id="A0A841GGI1"/>
<accession>A0A841GGI1</accession>
<dbReference type="SMART" id="SM00382">
    <property type="entry name" value="AAA"/>
    <property type="match status" value="1"/>
</dbReference>
<dbReference type="InterPro" id="IPR027417">
    <property type="entry name" value="P-loop_NTPase"/>
</dbReference>
<evidence type="ECO:0000313" key="3">
    <source>
        <dbReference type="Proteomes" id="UP000555828"/>
    </source>
</evidence>
<dbReference type="Pfam" id="PF13173">
    <property type="entry name" value="AAA_14"/>
    <property type="match status" value="1"/>
</dbReference>
<organism evidence="2 3">
    <name type="scientific">Thermosipho japonicus</name>
    <dbReference type="NCBI Taxonomy" id="90323"/>
    <lineage>
        <taxon>Bacteria</taxon>
        <taxon>Thermotogati</taxon>
        <taxon>Thermotogota</taxon>
        <taxon>Thermotogae</taxon>
        <taxon>Thermotogales</taxon>
        <taxon>Fervidobacteriaceae</taxon>
        <taxon>Thermosipho</taxon>
    </lineage>
</organism>
<comment type="caution">
    <text evidence="2">The sequence shown here is derived from an EMBL/GenBank/DDBJ whole genome shotgun (WGS) entry which is preliminary data.</text>
</comment>
<evidence type="ECO:0000313" key="2">
    <source>
        <dbReference type="EMBL" id="MBB6062776.1"/>
    </source>
</evidence>
<reference evidence="2 3" key="1">
    <citation type="submission" date="2020-08" db="EMBL/GenBank/DDBJ databases">
        <title>Genomic Encyclopedia of Type Strains, Phase IV (KMG-IV): sequencing the most valuable type-strain genomes for metagenomic binning, comparative biology and taxonomic classification.</title>
        <authorList>
            <person name="Goeker M."/>
        </authorList>
    </citation>
    <scope>NUCLEOTIDE SEQUENCE [LARGE SCALE GENOMIC DNA]</scope>
    <source>
        <strain evidence="2 3">DSM 13481</strain>
    </source>
</reference>
<protein>
    <recommendedName>
        <fullName evidence="1">AAA+ ATPase domain-containing protein</fullName>
    </recommendedName>
</protein>
<dbReference type="PANTHER" id="PTHR33295:SF18">
    <property type="entry name" value="AAA+ ATPASE DOMAIN-CONTAINING PROTEIN"/>
    <property type="match status" value="1"/>
</dbReference>
<dbReference type="RefSeq" id="WP_184619413.1">
    <property type="nucleotide sequence ID" value="NZ_JACHEX010000003.1"/>
</dbReference>
<proteinExistence type="predicted"/>
<feature type="domain" description="AAA+ ATPase" evidence="1">
    <location>
        <begin position="48"/>
        <end position="174"/>
    </location>
</feature>
<dbReference type="Proteomes" id="UP000555828">
    <property type="component" value="Unassembled WGS sequence"/>
</dbReference>
<name>A0A841GGI1_9BACT</name>
<sequence>MNFDDLYIMNPWWKFKNEVYNDKHIVSFENSKFKYYPEKLFREIDLSNPGIYTLRGPRQIGKTTFLKLLTKKLIKNNANPLNIFYLTCDGLKDRHELTEILKVYFQTYNTPKEEMKYIFLDEVTSIEDWQYSIKYLADIGLLDNSLLILTGSSAYDLKSSSERLPGRKGYGKDLVYLPITFREFLKNLKVEIEKKEIEEILSLSEEELKSLQFKYSYIQEYFLKYINCGGFPTIIDEFLNTGTISELTRKIYKDFILGDAEKYIKSRTSIIEIFKKIPDIIGQRFSWNSLKEHLSGVFESVDTVQKYFGYFGYSFIFSTLFFVDISKKTIKPKKQKKIYPVDNIVNLVIYDLTGKEIGLPQRIEMLTLNHILKNEDVVDNGLNLYHGPFFWYSDRGNEIDFVFDYKGKLIPIEVKYQNKINKFDYFGMKKVFKKGILITKDTAFKDENIVGIPAWLFFAVKE</sequence>
<dbReference type="PANTHER" id="PTHR33295">
    <property type="entry name" value="ATPASE"/>
    <property type="match status" value="1"/>
</dbReference>